<dbReference type="Gene3D" id="2.40.30.10">
    <property type="entry name" value="Translation factors"/>
    <property type="match status" value="1"/>
</dbReference>
<organism evidence="2 3">
    <name type="scientific">Gordonia insulae</name>
    <dbReference type="NCBI Taxonomy" id="2420509"/>
    <lineage>
        <taxon>Bacteria</taxon>
        <taxon>Bacillati</taxon>
        <taxon>Actinomycetota</taxon>
        <taxon>Actinomycetes</taxon>
        <taxon>Mycobacteriales</taxon>
        <taxon>Gordoniaceae</taxon>
        <taxon>Gordonia</taxon>
    </lineage>
</organism>
<dbReference type="SUPFAM" id="SSF63380">
    <property type="entry name" value="Riboflavin synthase domain-like"/>
    <property type="match status" value="1"/>
</dbReference>
<dbReference type="Pfam" id="PF04954">
    <property type="entry name" value="SIP"/>
    <property type="match status" value="1"/>
</dbReference>
<dbReference type="KEGG" id="gom:D7316_04352"/>
<dbReference type="EMBL" id="CP033972">
    <property type="protein sequence ID" value="AZG47740.1"/>
    <property type="molecule type" value="Genomic_DNA"/>
</dbReference>
<proteinExistence type="predicted"/>
<protein>
    <submittedName>
        <fullName evidence="2">Vibriobactin utilization protein ViuB</fullName>
    </submittedName>
</protein>
<dbReference type="PROSITE" id="PS51384">
    <property type="entry name" value="FAD_FR"/>
    <property type="match status" value="1"/>
</dbReference>
<dbReference type="InterPro" id="IPR039374">
    <property type="entry name" value="SIP_fam"/>
</dbReference>
<dbReference type="InterPro" id="IPR017938">
    <property type="entry name" value="Riboflavin_synthase-like_b-brl"/>
</dbReference>
<keyword evidence="3" id="KW-1185">Reference proteome</keyword>
<dbReference type="InterPro" id="IPR039261">
    <property type="entry name" value="FNR_nucleotide-bd"/>
</dbReference>
<evidence type="ECO:0000313" key="2">
    <source>
        <dbReference type="EMBL" id="AZG47740.1"/>
    </source>
</evidence>
<dbReference type="Proteomes" id="UP000271469">
    <property type="component" value="Chromosome"/>
</dbReference>
<evidence type="ECO:0000313" key="3">
    <source>
        <dbReference type="Proteomes" id="UP000271469"/>
    </source>
</evidence>
<accession>A0A3G8JU96</accession>
<dbReference type="PANTHER" id="PTHR30157">
    <property type="entry name" value="FERRIC REDUCTASE, NADPH-DEPENDENT"/>
    <property type="match status" value="1"/>
</dbReference>
<feature type="domain" description="FAD-binding FR-type" evidence="1">
    <location>
        <begin position="1"/>
        <end position="129"/>
    </location>
</feature>
<dbReference type="OrthoDB" id="9814826at2"/>
<dbReference type="GO" id="GO:0016491">
    <property type="term" value="F:oxidoreductase activity"/>
    <property type="evidence" value="ECO:0007669"/>
    <property type="project" value="InterPro"/>
</dbReference>
<name>A0A3G8JU96_9ACTN</name>
<dbReference type="Pfam" id="PF08021">
    <property type="entry name" value="FAD_binding_9"/>
    <property type="match status" value="1"/>
</dbReference>
<reference evidence="2 3" key="1">
    <citation type="submission" date="2018-11" db="EMBL/GenBank/DDBJ databases">
        <title>Gordonia insulae sp. nov., isolated from an island soil.</title>
        <authorList>
            <person name="Kim Y.S."/>
            <person name="Kim S.B."/>
        </authorList>
    </citation>
    <scope>NUCLEOTIDE SEQUENCE [LARGE SCALE GENOMIC DNA]</scope>
    <source>
        <strain evidence="2 3">MMS17-SY073</strain>
    </source>
</reference>
<dbReference type="InterPro" id="IPR017927">
    <property type="entry name" value="FAD-bd_FR_type"/>
</dbReference>
<evidence type="ECO:0000259" key="1">
    <source>
        <dbReference type="PROSITE" id="PS51384"/>
    </source>
</evidence>
<dbReference type="CDD" id="cd06193">
    <property type="entry name" value="siderophore_interacting"/>
    <property type="match status" value="1"/>
</dbReference>
<dbReference type="AlphaFoldDB" id="A0A3G8JU96"/>
<dbReference type="InterPro" id="IPR013113">
    <property type="entry name" value="SIP_FAD-bd"/>
</dbReference>
<gene>
    <name evidence="2" type="primary">viuB_2</name>
    <name evidence="2" type="ORF">D7316_04352</name>
</gene>
<dbReference type="InterPro" id="IPR007037">
    <property type="entry name" value="SIP_rossman_dom"/>
</dbReference>
<dbReference type="Gene3D" id="3.40.50.80">
    <property type="entry name" value="Nucleotide-binding domain of ferredoxin-NADP reductase (FNR) module"/>
    <property type="match status" value="1"/>
</dbReference>
<dbReference type="PANTHER" id="PTHR30157:SF0">
    <property type="entry name" value="NADPH-DEPENDENT FERRIC-CHELATE REDUCTASE"/>
    <property type="match status" value="1"/>
</dbReference>
<dbReference type="RefSeq" id="WP_124710052.1">
    <property type="nucleotide sequence ID" value="NZ_CP033972.1"/>
</dbReference>
<sequence length="295" mass="32408">MGYSTARVSDAADLNPRLRRIRFDVPGLEQLRLPDGADEAVGIYFPRDGETSPPPMTLRDGVWAYHDVDPVPPGRSYSVRAVDHESRSMTVDFVVHSRGPATMWAQGARPGDEVGMSHARGWYGPPPTADWHLLVADLAGLPALARILDEHNSPASVIAVVEVAADDDVAYLSNRVGSTGTRIIPHVGTGNGLAPSVLGTAVRRLTLPEGQGYCWFAGEAAQSRDVRKYLRNDRGWQRDRYDIIGYWRAEGENWARRYAEHGDELFAVYQRAISAGKSEKAAAEEFDEALERAGL</sequence>